<feature type="transmembrane region" description="Helical" evidence="2">
    <location>
        <begin position="44"/>
        <end position="64"/>
    </location>
</feature>
<reference evidence="3 4" key="1">
    <citation type="submission" date="2022-06" db="EMBL/GenBank/DDBJ databases">
        <title>Paraconexibacter antarcticus.</title>
        <authorList>
            <person name="Kim C.S."/>
        </authorList>
    </citation>
    <scope>NUCLEOTIDE SEQUENCE [LARGE SCALE GENOMIC DNA]</scope>
    <source>
        <strain evidence="3 4">02-257</strain>
    </source>
</reference>
<gene>
    <name evidence="3" type="ORF">NBH00_11010</name>
</gene>
<dbReference type="RefSeq" id="WP_254573381.1">
    <property type="nucleotide sequence ID" value="NZ_CP098502.1"/>
</dbReference>
<evidence type="ECO:0000256" key="2">
    <source>
        <dbReference type="SAM" id="Phobius"/>
    </source>
</evidence>
<evidence type="ECO:0000256" key="1">
    <source>
        <dbReference type="SAM" id="MobiDB-lite"/>
    </source>
</evidence>
<evidence type="ECO:0000313" key="4">
    <source>
        <dbReference type="Proteomes" id="UP001056035"/>
    </source>
</evidence>
<keyword evidence="2" id="KW-0812">Transmembrane</keyword>
<feature type="region of interest" description="Disordered" evidence="1">
    <location>
        <begin position="92"/>
        <end position="139"/>
    </location>
</feature>
<keyword evidence="2" id="KW-0472">Membrane</keyword>
<sequence length="139" mass="14981">MPLYMWTGVSVIAATTLLCLLVRPRVVSPWWASAVVRWLQRGMVLSLAASGLLLLIAWVTPVGVARVACPAAVAAAAAEACWMLLLWIGCPPPEDGDDDGPGPDEPGPSGPDGPLLPWEEFDRVRGEWQRPSRSRTLAR</sequence>
<dbReference type="EMBL" id="CP098502">
    <property type="protein sequence ID" value="UTI66715.1"/>
    <property type="molecule type" value="Genomic_DNA"/>
</dbReference>
<evidence type="ECO:0000313" key="3">
    <source>
        <dbReference type="EMBL" id="UTI66715.1"/>
    </source>
</evidence>
<organism evidence="3 4">
    <name type="scientific">Paraconexibacter antarcticus</name>
    <dbReference type="NCBI Taxonomy" id="2949664"/>
    <lineage>
        <taxon>Bacteria</taxon>
        <taxon>Bacillati</taxon>
        <taxon>Actinomycetota</taxon>
        <taxon>Thermoleophilia</taxon>
        <taxon>Solirubrobacterales</taxon>
        <taxon>Paraconexibacteraceae</taxon>
        <taxon>Paraconexibacter</taxon>
    </lineage>
</organism>
<accession>A0ABY5DYU4</accession>
<proteinExistence type="predicted"/>
<keyword evidence="4" id="KW-1185">Reference proteome</keyword>
<name>A0ABY5DYU4_9ACTN</name>
<dbReference type="Proteomes" id="UP001056035">
    <property type="component" value="Chromosome"/>
</dbReference>
<protein>
    <submittedName>
        <fullName evidence="3">Uncharacterized protein</fullName>
    </submittedName>
</protein>
<keyword evidence="2" id="KW-1133">Transmembrane helix</keyword>
<feature type="compositionally biased region" description="Basic and acidic residues" evidence="1">
    <location>
        <begin position="120"/>
        <end position="130"/>
    </location>
</feature>